<dbReference type="InterPro" id="IPR046268">
    <property type="entry name" value="DUF6301"/>
</dbReference>
<name>A0ABZ1NCQ7_9NOCA</name>
<reference evidence="1 2" key="1">
    <citation type="submission" date="2022-10" db="EMBL/GenBank/DDBJ databases">
        <title>The complete genomes of actinobacterial strains from the NBC collection.</title>
        <authorList>
            <person name="Joergensen T.S."/>
            <person name="Alvarez Arevalo M."/>
            <person name="Sterndorff E.B."/>
            <person name="Faurdal D."/>
            <person name="Vuksanovic O."/>
            <person name="Mourched A.-S."/>
            <person name="Charusanti P."/>
            <person name="Shaw S."/>
            <person name="Blin K."/>
            <person name="Weber T."/>
        </authorList>
    </citation>
    <scope>NUCLEOTIDE SEQUENCE [LARGE SCALE GENOMIC DNA]</scope>
    <source>
        <strain evidence="1 2">NBC_01413</strain>
    </source>
</reference>
<protein>
    <submittedName>
        <fullName evidence="1">DUF6301 family protein</fullName>
    </submittedName>
</protein>
<keyword evidence="2" id="KW-1185">Reference proteome</keyword>
<gene>
    <name evidence="1" type="ORF">OG308_08100</name>
</gene>
<dbReference type="RefSeq" id="WP_063915497.1">
    <property type="nucleotide sequence ID" value="NZ_CP108014.1"/>
</dbReference>
<proteinExistence type="predicted"/>
<sequence length="165" mass="17585">MDRKRALTDDEITDIATRLRALDGARPVDTLPELAAEFGWRVHTADADGGLIDVGFGLGPASGRVFADEGQIVDITMSITKGATDDAEGLAWSRDVFTRMAAALSTAFGDPTERIPGKIASLRWAGAANTLVLRNVEGSLELSLMDNTWLATEDKVAALDAEDSH</sequence>
<dbReference type="Pfam" id="PF19818">
    <property type="entry name" value="DUF6301"/>
    <property type="match status" value="1"/>
</dbReference>
<dbReference type="GeneID" id="91380948"/>
<evidence type="ECO:0000313" key="1">
    <source>
        <dbReference type="EMBL" id="WTY37789.1"/>
    </source>
</evidence>
<dbReference type="Proteomes" id="UP001621418">
    <property type="component" value="Chromosome"/>
</dbReference>
<accession>A0ABZ1NCQ7</accession>
<dbReference type="EMBL" id="CP109527">
    <property type="protein sequence ID" value="WTY37789.1"/>
    <property type="molecule type" value="Genomic_DNA"/>
</dbReference>
<organism evidence="1 2">
    <name type="scientific">Nocardia salmonicida</name>
    <dbReference type="NCBI Taxonomy" id="53431"/>
    <lineage>
        <taxon>Bacteria</taxon>
        <taxon>Bacillati</taxon>
        <taxon>Actinomycetota</taxon>
        <taxon>Actinomycetes</taxon>
        <taxon>Mycobacteriales</taxon>
        <taxon>Nocardiaceae</taxon>
        <taxon>Nocardia</taxon>
    </lineage>
</organism>
<evidence type="ECO:0000313" key="2">
    <source>
        <dbReference type="Proteomes" id="UP001621418"/>
    </source>
</evidence>